<dbReference type="GO" id="GO:0005886">
    <property type="term" value="C:plasma membrane"/>
    <property type="evidence" value="ECO:0007669"/>
    <property type="project" value="UniProtKB-SubCell"/>
</dbReference>
<dbReference type="RefSeq" id="WP_038987129.1">
    <property type="nucleotide sequence ID" value="NZ_JWJO01000042.1"/>
</dbReference>
<feature type="transmembrane region" description="Helical" evidence="6">
    <location>
        <begin position="84"/>
        <end position="105"/>
    </location>
</feature>
<evidence type="ECO:0000256" key="3">
    <source>
        <dbReference type="ARBA" id="ARBA00022692"/>
    </source>
</evidence>
<evidence type="ECO:0000256" key="2">
    <source>
        <dbReference type="ARBA" id="ARBA00022475"/>
    </source>
</evidence>
<evidence type="ECO:0000256" key="1">
    <source>
        <dbReference type="ARBA" id="ARBA00004651"/>
    </source>
</evidence>
<dbReference type="Pfam" id="PF03788">
    <property type="entry name" value="LrgA"/>
    <property type="match status" value="1"/>
</dbReference>
<keyword evidence="4 6" id="KW-1133">Transmembrane helix</keyword>
<evidence type="ECO:0000313" key="8">
    <source>
        <dbReference type="Proteomes" id="UP000076630"/>
    </source>
</evidence>
<keyword evidence="7" id="KW-0378">Hydrolase</keyword>
<dbReference type="PANTHER" id="PTHR33931">
    <property type="entry name" value="HOLIN-LIKE PROTEIN CIDA-RELATED"/>
    <property type="match status" value="1"/>
</dbReference>
<dbReference type="OrthoDB" id="3176438at2"/>
<gene>
    <name evidence="7" type="ORF">AV926_14670</name>
</gene>
<dbReference type="InterPro" id="IPR005538">
    <property type="entry name" value="LrgA/CidA"/>
</dbReference>
<protein>
    <submittedName>
        <fullName evidence="7">Murein hydrolase transporter LrgA</fullName>
    </submittedName>
</protein>
<evidence type="ECO:0000256" key="6">
    <source>
        <dbReference type="SAM" id="Phobius"/>
    </source>
</evidence>
<dbReference type="PANTHER" id="PTHR33931:SF5">
    <property type="entry name" value="UPF0299 MEMBRANE PROTEIN YOHJ"/>
    <property type="match status" value="1"/>
</dbReference>
<proteinExistence type="predicted"/>
<comment type="caution">
    <text evidence="7">The sequence shown here is derived from an EMBL/GenBank/DDBJ whole genome shotgun (WGS) entry which is preliminary data.</text>
</comment>
<evidence type="ECO:0000313" key="7">
    <source>
        <dbReference type="EMBL" id="KZE77170.1"/>
    </source>
</evidence>
<feature type="transmembrane region" description="Helical" evidence="6">
    <location>
        <begin position="59"/>
        <end position="78"/>
    </location>
</feature>
<comment type="subcellular location">
    <subcellularLocation>
        <location evidence="1">Cell membrane</location>
        <topology evidence="1">Multi-pass membrane protein</topology>
    </subcellularLocation>
</comment>
<dbReference type="EMBL" id="LQNU01000073">
    <property type="protein sequence ID" value="KZE77170.1"/>
    <property type="molecule type" value="Genomic_DNA"/>
</dbReference>
<dbReference type="GO" id="GO:0016787">
    <property type="term" value="F:hydrolase activity"/>
    <property type="evidence" value="ECO:0007669"/>
    <property type="project" value="UniProtKB-KW"/>
</dbReference>
<evidence type="ECO:0000256" key="4">
    <source>
        <dbReference type="ARBA" id="ARBA00022989"/>
    </source>
</evidence>
<organism evidence="7 8">
    <name type="scientific">Myroides marinus</name>
    <dbReference type="NCBI Taxonomy" id="703342"/>
    <lineage>
        <taxon>Bacteria</taxon>
        <taxon>Pseudomonadati</taxon>
        <taxon>Bacteroidota</taxon>
        <taxon>Flavobacteriia</taxon>
        <taxon>Flavobacteriales</taxon>
        <taxon>Flavobacteriaceae</taxon>
        <taxon>Myroides</taxon>
    </lineage>
</organism>
<keyword evidence="3 6" id="KW-0812">Transmembrane</keyword>
<dbReference type="Proteomes" id="UP000076630">
    <property type="component" value="Unassembled WGS sequence"/>
</dbReference>
<feature type="transmembrane region" description="Helical" evidence="6">
    <location>
        <begin position="31"/>
        <end position="47"/>
    </location>
</feature>
<keyword evidence="8" id="KW-1185">Reference proteome</keyword>
<evidence type="ECO:0000256" key="5">
    <source>
        <dbReference type="ARBA" id="ARBA00023136"/>
    </source>
</evidence>
<keyword evidence="5 6" id="KW-0472">Membrane</keyword>
<feature type="transmembrane region" description="Helical" evidence="6">
    <location>
        <begin position="7"/>
        <end position="25"/>
    </location>
</feature>
<accession>A0A163X1K8</accession>
<dbReference type="AlphaFoldDB" id="A0A163X1K8"/>
<sequence>MNLIKQVAVIIGCLALGELVVYLTGLKLPSSIIGLIVLWVLLKIRWVKVESIGGISDFLIKNMGIFFVPPCVAMLNYFDILSRSIVPIVVATLASTVIVIFVTGFTHQLLRKKK</sequence>
<keyword evidence="2" id="KW-1003">Cell membrane</keyword>
<name>A0A163X1K8_9FLAO</name>
<reference evidence="7 8" key="1">
    <citation type="submission" date="2016-01" db="EMBL/GenBank/DDBJ databases">
        <title>Whole genome sequencing of Myroides marinus L41.</title>
        <authorList>
            <person name="Hong K.W."/>
        </authorList>
    </citation>
    <scope>NUCLEOTIDE SEQUENCE [LARGE SCALE GENOMIC DNA]</scope>
    <source>
        <strain evidence="7 8">L41</strain>
    </source>
</reference>